<dbReference type="GO" id="GO:0008081">
    <property type="term" value="F:phosphoric diester hydrolase activity"/>
    <property type="evidence" value="ECO:0007669"/>
    <property type="project" value="InterPro"/>
</dbReference>
<feature type="domain" description="GP-PDE" evidence="1">
    <location>
        <begin position="11"/>
        <end position="249"/>
    </location>
</feature>
<organism evidence="2 3">
    <name type="scientific">Paenibacillus sedimenti</name>
    <dbReference type="NCBI Taxonomy" id="2770274"/>
    <lineage>
        <taxon>Bacteria</taxon>
        <taxon>Bacillati</taxon>
        <taxon>Bacillota</taxon>
        <taxon>Bacilli</taxon>
        <taxon>Bacillales</taxon>
        <taxon>Paenibacillaceae</taxon>
        <taxon>Paenibacillus</taxon>
    </lineage>
</organism>
<dbReference type="PROSITE" id="PS51704">
    <property type="entry name" value="GP_PDE"/>
    <property type="match status" value="1"/>
</dbReference>
<sequence length="257" mass="28261">MIDKLANSSSLVVAGHRGYKSTFPENTLLAFREALALGVGMLEFDLRLTQDGVVVVIHDETVDRTTNGTGPVDSLTLAEIQRLDAGGWFAEKFEGMGVPSLDELCKMLQHYPDLLLNVEIKPSVHAIEVADRSIAMLKTYGYLDRCVFTSFDAAILAYLHDEHGLKTQGFEAKAMSNFEQGEQGTYAKMWAIAFPMNELTAEKVQKAKDRGLLAWCYCPDTEEQVSYALKCGVTLMTCNDPVPALAAVQLRTAQASE</sequence>
<dbReference type="InterPro" id="IPR030395">
    <property type="entry name" value="GP_PDE_dom"/>
</dbReference>
<accession>A0A926QLC1</accession>
<evidence type="ECO:0000313" key="3">
    <source>
        <dbReference type="Proteomes" id="UP000650466"/>
    </source>
</evidence>
<dbReference type="GO" id="GO:0006629">
    <property type="term" value="P:lipid metabolic process"/>
    <property type="evidence" value="ECO:0007669"/>
    <property type="project" value="InterPro"/>
</dbReference>
<dbReference type="RefSeq" id="WP_188176070.1">
    <property type="nucleotide sequence ID" value="NZ_JACVVD010000007.1"/>
</dbReference>
<name>A0A926QLC1_9BACL</name>
<dbReference type="Proteomes" id="UP000650466">
    <property type="component" value="Unassembled WGS sequence"/>
</dbReference>
<keyword evidence="3" id="KW-1185">Reference proteome</keyword>
<dbReference type="EMBL" id="JACVVD010000007">
    <property type="protein sequence ID" value="MBD0382269.1"/>
    <property type="molecule type" value="Genomic_DNA"/>
</dbReference>
<dbReference type="PANTHER" id="PTHR46211:SF14">
    <property type="entry name" value="GLYCEROPHOSPHODIESTER PHOSPHODIESTERASE"/>
    <property type="match status" value="1"/>
</dbReference>
<reference evidence="2" key="1">
    <citation type="submission" date="2020-09" db="EMBL/GenBank/DDBJ databases">
        <title>Draft Genome Sequence of Paenibacillus sp. WST5.</title>
        <authorList>
            <person name="Bao Z."/>
        </authorList>
    </citation>
    <scope>NUCLEOTIDE SEQUENCE</scope>
    <source>
        <strain evidence="2">WST5</strain>
    </source>
</reference>
<dbReference type="SUPFAM" id="SSF51695">
    <property type="entry name" value="PLC-like phosphodiesterases"/>
    <property type="match status" value="1"/>
</dbReference>
<dbReference type="AlphaFoldDB" id="A0A926QLC1"/>
<evidence type="ECO:0000313" key="2">
    <source>
        <dbReference type="EMBL" id="MBD0382269.1"/>
    </source>
</evidence>
<proteinExistence type="predicted"/>
<dbReference type="PANTHER" id="PTHR46211">
    <property type="entry name" value="GLYCEROPHOSPHORYL DIESTER PHOSPHODIESTERASE"/>
    <property type="match status" value="1"/>
</dbReference>
<dbReference type="Gene3D" id="3.20.20.190">
    <property type="entry name" value="Phosphatidylinositol (PI) phosphodiesterase"/>
    <property type="match status" value="1"/>
</dbReference>
<dbReference type="InterPro" id="IPR017946">
    <property type="entry name" value="PLC-like_Pdiesterase_TIM-brl"/>
</dbReference>
<dbReference type="Pfam" id="PF03009">
    <property type="entry name" value="GDPD"/>
    <property type="match status" value="1"/>
</dbReference>
<evidence type="ECO:0000259" key="1">
    <source>
        <dbReference type="PROSITE" id="PS51704"/>
    </source>
</evidence>
<dbReference type="CDD" id="cd08565">
    <property type="entry name" value="GDPD_pAtGDE_like"/>
    <property type="match status" value="1"/>
</dbReference>
<protein>
    <submittedName>
        <fullName evidence="2">Glycerophosphodiester phosphodiesterase</fullName>
    </submittedName>
</protein>
<gene>
    <name evidence="2" type="ORF">ICC18_19315</name>
</gene>
<comment type="caution">
    <text evidence="2">The sequence shown here is derived from an EMBL/GenBank/DDBJ whole genome shotgun (WGS) entry which is preliminary data.</text>
</comment>